<proteinExistence type="predicted"/>
<feature type="compositionally biased region" description="Polar residues" evidence="1">
    <location>
        <begin position="421"/>
        <end position="438"/>
    </location>
</feature>
<accession>A0A1B7N1X1</accession>
<feature type="region of interest" description="Disordered" evidence="1">
    <location>
        <begin position="744"/>
        <end position="775"/>
    </location>
</feature>
<dbReference type="EMBL" id="KV448273">
    <property type="protein sequence ID" value="OAX38859.1"/>
    <property type="molecule type" value="Genomic_DNA"/>
</dbReference>
<evidence type="ECO:0000313" key="3">
    <source>
        <dbReference type="Proteomes" id="UP000092154"/>
    </source>
</evidence>
<organism evidence="2 3">
    <name type="scientific">Rhizopogon vinicolor AM-OR11-026</name>
    <dbReference type="NCBI Taxonomy" id="1314800"/>
    <lineage>
        <taxon>Eukaryota</taxon>
        <taxon>Fungi</taxon>
        <taxon>Dikarya</taxon>
        <taxon>Basidiomycota</taxon>
        <taxon>Agaricomycotina</taxon>
        <taxon>Agaricomycetes</taxon>
        <taxon>Agaricomycetidae</taxon>
        <taxon>Boletales</taxon>
        <taxon>Suillineae</taxon>
        <taxon>Rhizopogonaceae</taxon>
        <taxon>Rhizopogon</taxon>
    </lineage>
</organism>
<name>A0A1B7N1X1_9AGAM</name>
<evidence type="ECO:0000256" key="1">
    <source>
        <dbReference type="SAM" id="MobiDB-lite"/>
    </source>
</evidence>
<dbReference type="OrthoDB" id="2758165at2759"/>
<keyword evidence="3" id="KW-1185">Reference proteome</keyword>
<dbReference type="Proteomes" id="UP000092154">
    <property type="component" value="Unassembled WGS sequence"/>
</dbReference>
<dbReference type="AlphaFoldDB" id="A0A1B7N1X1"/>
<gene>
    <name evidence="2" type="ORF">K503DRAFT_717519</name>
</gene>
<reference evidence="2 3" key="1">
    <citation type="submission" date="2016-06" db="EMBL/GenBank/DDBJ databases">
        <title>Comparative genomics of the ectomycorrhizal sister species Rhizopogon vinicolor and Rhizopogon vesiculosus (Basidiomycota: Boletales) reveals a divergence of the mating type B locus.</title>
        <authorList>
            <consortium name="DOE Joint Genome Institute"/>
            <person name="Mujic A.B."/>
            <person name="Kuo A."/>
            <person name="Tritt A."/>
            <person name="Lipzen A."/>
            <person name="Chen C."/>
            <person name="Johnson J."/>
            <person name="Sharma A."/>
            <person name="Barry K."/>
            <person name="Grigoriev I.V."/>
            <person name="Spatafora J.W."/>
        </authorList>
    </citation>
    <scope>NUCLEOTIDE SEQUENCE [LARGE SCALE GENOMIC DNA]</scope>
    <source>
        <strain evidence="2 3">AM-OR11-026</strain>
    </source>
</reference>
<feature type="region of interest" description="Disordered" evidence="1">
    <location>
        <begin position="400"/>
        <end position="447"/>
    </location>
</feature>
<protein>
    <submittedName>
        <fullName evidence="2">Uncharacterized protein</fullName>
    </submittedName>
</protein>
<dbReference type="InParanoid" id="A0A1B7N1X1"/>
<sequence>MTFGEVIHYVSHSKDWPEPARGIASLLLPLYRTERPGGQECPASNPSAELLNDDAVPASHSYTATDFQHLIDSTAADLKALAGLPLYGGARSTVPLWSQLLHALANTFSPDVLILEETTFVMPRAQDTASQPSDLVDGHATLIAAHIICSTPRVHDDRFRTSSGNGEDEDELMYSADYDSCDGSVNSLDGLDLPLQAHMLPGRGKWHYAVLPVLLVADSRNIVPLLCSTLYQRRVWGLREPVVGLCCSNTGTTATVIFGWLDPDQSEEGCMPVAHLALAAGDRLDTLMGVFDISDSSSAISMAQFLLRLRSHFQDIKDIASIEAVNSLTPFYWRSDVPDFETQIGAQLEDRVASWTHQVHVQTGSSETSSSSAPRTPSPLSDFVVFLSSDEMSSRGLDIIHEEDAKPRAPLPTGATGKARLTSQPPSSKDVSGSQRSQPAFGDAVKTPSRYSNSVFAAASDAGLVERPTMSNWLLERNAWTVSRIAILHPDQLDSGINEMIKIYDEITGFTWSDAVESMRSVIELDTTVLGVRDRLFEEARPAPDTESAIEMPKEDVEFISARLSALLHAVQGARDCEDIAALHGANEAECRHEWDALLLKFFQPVTGERDVLLERRLNFPRNAAVHDASFAQRAISLTEDYEDFCYAQRRSLSLSHVDLRSQASVAQARAIQFTEDIKARAAEEKFLEDIAEHSRMEPDKGMSDAVLVIPCSRITTAILECIHGGKAAQDGFLKTFVLVHGKPDKQDVTPTPPTNTRPQVSRPRSRVSENRKKREETTILRDVYHFHPDRIQAANGPLEENILPEASGQDLLLPVLLGEYKKKDQSTIAKAMNQMRTYLVSALHFLDALSITEQPIFGLVVNGRLGAVTMAWKKNEKIYIMERNVRHYDITDPLQAFQFVSVLLRLARYGLKLRARFEQKDTVYYESLAKSRWSKLAQIEEETKLDGPEQDRSVICMIHFSFHRRQ</sequence>
<feature type="region of interest" description="Disordered" evidence="1">
    <location>
        <begin position="359"/>
        <end position="378"/>
    </location>
</feature>
<feature type="compositionally biased region" description="Low complexity" evidence="1">
    <location>
        <begin position="363"/>
        <end position="378"/>
    </location>
</feature>
<evidence type="ECO:0000313" key="2">
    <source>
        <dbReference type="EMBL" id="OAX38859.1"/>
    </source>
</evidence>